<dbReference type="PROSITE" id="PS01054">
    <property type="entry name" value="TRANSALDOLASE_1"/>
    <property type="match status" value="1"/>
</dbReference>
<evidence type="ECO:0000256" key="2">
    <source>
        <dbReference type="ARBA" id="ARBA00005336"/>
    </source>
</evidence>
<dbReference type="OrthoDB" id="9805821at2"/>
<dbReference type="SUPFAM" id="SSF51445">
    <property type="entry name" value="(Trans)glycosidases"/>
    <property type="match status" value="1"/>
</dbReference>
<dbReference type="PANTHER" id="PTHR30480">
    <property type="entry name" value="BETA-HEXOSAMINIDASE-RELATED"/>
    <property type="match status" value="1"/>
</dbReference>
<dbReference type="SUPFAM" id="SSF56601">
    <property type="entry name" value="beta-lactamase/transpeptidase-like"/>
    <property type="match status" value="1"/>
</dbReference>
<organism evidence="10 11">
    <name type="scientific">Flavihumibacter petaseus NBRC 106054</name>
    <dbReference type="NCBI Taxonomy" id="1220578"/>
    <lineage>
        <taxon>Bacteria</taxon>
        <taxon>Pseudomonadati</taxon>
        <taxon>Bacteroidota</taxon>
        <taxon>Chitinophagia</taxon>
        <taxon>Chitinophagales</taxon>
        <taxon>Chitinophagaceae</taxon>
        <taxon>Flavihumibacter</taxon>
    </lineage>
</organism>
<dbReference type="Gene3D" id="3.20.20.300">
    <property type="entry name" value="Glycoside hydrolase, family 3, N-terminal domain"/>
    <property type="match status" value="1"/>
</dbReference>
<dbReference type="GO" id="GO:0009254">
    <property type="term" value="P:peptidoglycan turnover"/>
    <property type="evidence" value="ECO:0007669"/>
    <property type="project" value="TreeGrafter"/>
</dbReference>
<dbReference type="EC" id="3.2.1.52" evidence="3"/>
<gene>
    <name evidence="10" type="ORF">FPE01S_01_18950</name>
</gene>
<dbReference type="Gene3D" id="3.40.50.1700">
    <property type="entry name" value="Glycoside hydrolase family 3 C-terminal domain"/>
    <property type="match status" value="1"/>
</dbReference>
<dbReference type="InterPro" id="IPR018225">
    <property type="entry name" value="Transaldolase_AS"/>
</dbReference>
<dbReference type="InterPro" id="IPR012338">
    <property type="entry name" value="Beta-lactam/transpept-like"/>
</dbReference>
<keyword evidence="5 10" id="KW-0326">Glycosidase</keyword>
<keyword evidence="4" id="KW-0378">Hydrolase</keyword>
<dbReference type="STRING" id="1220578.FPE01S_01_18950"/>
<dbReference type="InterPro" id="IPR050226">
    <property type="entry name" value="NagZ_Beta-hexosaminidase"/>
</dbReference>
<name>A0A0E9MYT7_9BACT</name>
<comment type="catalytic activity">
    <reaction evidence="1">
        <text>Hydrolysis of terminal non-reducing N-acetyl-D-hexosamine residues in N-acetyl-beta-D-hexosaminides.</text>
        <dbReference type="EC" id="3.2.1.52"/>
    </reaction>
</comment>
<evidence type="ECO:0000259" key="9">
    <source>
        <dbReference type="Pfam" id="PF00933"/>
    </source>
</evidence>
<feature type="signal peptide" evidence="7">
    <location>
        <begin position="1"/>
        <end position="19"/>
    </location>
</feature>
<dbReference type="InterPro" id="IPR036881">
    <property type="entry name" value="Glyco_hydro_3_C_sf"/>
</dbReference>
<feature type="domain" description="Glycoside hydrolase family 3 N-terminal" evidence="9">
    <location>
        <begin position="38"/>
        <end position="354"/>
    </location>
</feature>
<comment type="caution">
    <text evidence="10">The sequence shown here is derived from an EMBL/GenBank/DDBJ whole genome shotgun (WGS) entry which is preliminary data.</text>
</comment>
<proteinExistence type="inferred from homology"/>
<feature type="compositionally biased region" description="Basic and acidic residues" evidence="6">
    <location>
        <begin position="890"/>
        <end position="904"/>
    </location>
</feature>
<dbReference type="InterPro" id="IPR001764">
    <property type="entry name" value="Glyco_hydro_3_N"/>
</dbReference>
<evidence type="ECO:0000313" key="10">
    <source>
        <dbReference type="EMBL" id="GAO42877.1"/>
    </source>
</evidence>
<dbReference type="InterPro" id="IPR001466">
    <property type="entry name" value="Beta-lactam-related"/>
</dbReference>
<dbReference type="PANTHER" id="PTHR30480:SF13">
    <property type="entry name" value="BETA-HEXOSAMINIDASE"/>
    <property type="match status" value="1"/>
</dbReference>
<evidence type="ECO:0000256" key="7">
    <source>
        <dbReference type="SAM" id="SignalP"/>
    </source>
</evidence>
<dbReference type="RefSeq" id="WP_046368468.1">
    <property type="nucleotide sequence ID" value="NZ_BBWV01000001.1"/>
</dbReference>
<evidence type="ECO:0000256" key="6">
    <source>
        <dbReference type="SAM" id="MobiDB-lite"/>
    </source>
</evidence>
<evidence type="ECO:0000256" key="1">
    <source>
        <dbReference type="ARBA" id="ARBA00001231"/>
    </source>
</evidence>
<evidence type="ECO:0000313" key="11">
    <source>
        <dbReference type="Proteomes" id="UP000033121"/>
    </source>
</evidence>
<dbReference type="Proteomes" id="UP000033121">
    <property type="component" value="Unassembled WGS sequence"/>
</dbReference>
<protein>
    <recommendedName>
        <fullName evidence="3">beta-N-acetylhexosaminidase</fullName>
        <ecNumber evidence="3">3.2.1.52</ecNumber>
    </recommendedName>
</protein>
<dbReference type="GO" id="GO:0005975">
    <property type="term" value="P:carbohydrate metabolic process"/>
    <property type="evidence" value="ECO:0007669"/>
    <property type="project" value="InterPro"/>
</dbReference>
<evidence type="ECO:0000256" key="3">
    <source>
        <dbReference type="ARBA" id="ARBA00012663"/>
    </source>
</evidence>
<dbReference type="InterPro" id="IPR017853">
    <property type="entry name" value="GH"/>
</dbReference>
<keyword evidence="7" id="KW-0732">Signal</keyword>
<evidence type="ECO:0000259" key="8">
    <source>
        <dbReference type="Pfam" id="PF00144"/>
    </source>
</evidence>
<sequence length="970" mass="107814">MKKLGLVAVAALLLLTAKAQDAQADKWVDSVFKSLSADQKIAQLMIIRMSTLKEGKPFFYDSLVTAMVNKYNVGGICLFQGGPLQQAKSINFLQSIAKTPLLVTVDGEWGLGMRFDSVRALPRQMTLGATSNPSLVYDYGKLVADQCRRIGIQVNYAPVVDINNNPDNPVINDRSFGEDKMKVAALGIQYMKGLQDNGVMACAKHFPGHGDVAVDSHYDLPVIRKSRAALDSLELYPFRQIFKAGVGSVMIAHLAIPAIDSTTNRPTSISRNAVTGLLQDELHFKGLSFTDALEMQGVAKYYPDGEASAQSLIAGNDLLCLPGDVADGIAKIKKAIRKKKLSWDDINIKVKKMLYAKYAYGLSQIKPIDLHQLTDDLNSGTDRMRRRVAEESVTLLRNEHSLFPYPATGRTSRRVAYIGIGLKADNRFAERLRNDYNAHTYYFDYTLDSARANALIALIQNRYDMIILGVHGYERRPARNFGISNAAIYLIQSLEKQEQVASIYFGNPYAIRFNCSSKVLVAAYEDDPITQETVADFINGKIPARGRLPVTVCPELTFGSGIVSNRLLAETWPGNVGMDHNKLQEIDTICLQAIREKALPGCVVLVAKEGKIVYEQAFGQYAYTDSTPVTTETIYDLASLTKVMATTLSLMKLYDDGKLDLDKTLGDYLSWTQGTDKARLPIREVLLHQAGLNAFIPFYKETIDPADGVPLGNLYANKKEGAFTVRVAENMYLRQDYEDTLYQRILKSALGPEGKYVYSDNDFILLGKVVEAISGKSLDQYVRETFYEPLQLSHTGFRPWERFPKNFMAPTENEPVFRRQLLQGDVHDPGAAMFGGVAGHAGLFSDAYELAVLGQLLLNNGTINGMSFYKPSTVALFTAYSSNISRRGLGFDKPEKDNATRKEPYPSLSVSPETYGHTGFTGTCIWMDPRYNLTYIFLGNRVNNNGDPNKFGRMNVRPRIQEVIYNAMSK</sequence>
<dbReference type="Gene3D" id="3.40.710.10">
    <property type="entry name" value="DD-peptidase/beta-lactamase superfamily"/>
    <property type="match status" value="1"/>
</dbReference>
<dbReference type="InterPro" id="IPR036962">
    <property type="entry name" value="Glyco_hydro_3_N_sf"/>
</dbReference>
<feature type="domain" description="Beta-lactamase-related" evidence="8">
    <location>
        <begin position="596"/>
        <end position="947"/>
    </location>
</feature>
<keyword evidence="11" id="KW-1185">Reference proteome</keyword>
<dbReference type="GO" id="GO:0004563">
    <property type="term" value="F:beta-N-acetylhexosaminidase activity"/>
    <property type="evidence" value="ECO:0007669"/>
    <property type="project" value="UniProtKB-EC"/>
</dbReference>
<dbReference type="Pfam" id="PF00144">
    <property type="entry name" value="Beta-lactamase"/>
    <property type="match status" value="1"/>
</dbReference>
<feature type="chain" id="PRO_5002429959" description="beta-N-acetylhexosaminidase" evidence="7">
    <location>
        <begin position="20"/>
        <end position="970"/>
    </location>
</feature>
<dbReference type="Pfam" id="PF00933">
    <property type="entry name" value="Glyco_hydro_3"/>
    <property type="match status" value="1"/>
</dbReference>
<dbReference type="EMBL" id="BBWV01000001">
    <property type="protein sequence ID" value="GAO42877.1"/>
    <property type="molecule type" value="Genomic_DNA"/>
</dbReference>
<evidence type="ECO:0000256" key="4">
    <source>
        <dbReference type="ARBA" id="ARBA00022801"/>
    </source>
</evidence>
<evidence type="ECO:0000256" key="5">
    <source>
        <dbReference type="ARBA" id="ARBA00023295"/>
    </source>
</evidence>
<dbReference type="AlphaFoldDB" id="A0A0E9MYT7"/>
<reference evidence="10 11" key="1">
    <citation type="submission" date="2015-04" db="EMBL/GenBank/DDBJ databases">
        <title>Whole genome shotgun sequence of Flavihumibacter petaseus NBRC 106054.</title>
        <authorList>
            <person name="Miyazawa S."/>
            <person name="Hosoyama A."/>
            <person name="Hashimoto M."/>
            <person name="Noguchi M."/>
            <person name="Tsuchikane K."/>
            <person name="Ohji S."/>
            <person name="Yamazoe A."/>
            <person name="Ichikawa N."/>
            <person name="Kimura A."/>
            <person name="Fujita N."/>
        </authorList>
    </citation>
    <scope>NUCLEOTIDE SEQUENCE [LARGE SCALE GENOMIC DNA]</scope>
    <source>
        <strain evidence="10 11">NBRC 106054</strain>
    </source>
</reference>
<accession>A0A0E9MYT7</accession>
<comment type="similarity">
    <text evidence="2">Belongs to the glycosyl hydrolase 3 family.</text>
</comment>
<feature type="region of interest" description="Disordered" evidence="6">
    <location>
        <begin position="890"/>
        <end position="910"/>
    </location>
</feature>